<dbReference type="Pfam" id="PF09234">
    <property type="entry name" value="DUF1963"/>
    <property type="match status" value="1"/>
</dbReference>
<organism evidence="1 2">
    <name type="scientific">Actinoplanes cyaneus</name>
    <dbReference type="NCBI Taxonomy" id="52696"/>
    <lineage>
        <taxon>Bacteria</taxon>
        <taxon>Bacillati</taxon>
        <taxon>Actinomycetota</taxon>
        <taxon>Actinomycetes</taxon>
        <taxon>Micromonosporales</taxon>
        <taxon>Micromonosporaceae</taxon>
        <taxon>Actinoplanes</taxon>
    </lineage>
</organism>
<keyword evidence="2" id="KW-1185">Reference proteome</keyword>
<dbReference type="AlphaFoldDB" id="A0A919ICZ3"/>
<name>A0A919ICZ3_9ACTN</name>
<evidence type="ECO:0000313" key="1">
    <source>
        <dbReference type="EMBL" id="GID63504.1"/>
    </source>
</evidence>
<dbReference type="PANTHER" id="PTHR36436:SF6">
    <property type="entry name" value="SLL5081 PROTEIN"/>
    <property type="match status" value="1"/>
</dbReference>
<evidence type="ECO:0008006" key="3">
    <source>
        <dbReference type="Google" id="ProtNLM"/>
    </source>
</evidence>
<proteinExistence type="predicted"/>
<dbReference type="Gene3D" id="2.30.320.10">
    <property type="entry name" value="YwqG-like"/>
    <property type="match status" value="1"/>
</dbReference>
<protein>
    <recommendedName>
        <fullName evidence="3">DUF1963 domain-containing protein</fullName>
    </recommendedName>
</protein>
<dbReference type="InterPro" id="IPR015315">
    <property type="entry name" value="DUF1963"/>
</dbReference>
<dbReference type="Proteomes" id="UP000619479">
    <property type="component" value="Unassembled WGS sequence"/>
</dbReference>
<gene>
    <name evidence="1" type="ORF">Acy02nite_13850</name>
</gene>
<reference evidence="1" key="1">
    <citation type="submission" date="2021-01" db="EMBL/GenBank/DDBJ databases">
        <title>Whole genome shotgun sequence of Actinoplanes cyaneus NBRC 14990.</title>
        <authorList>
            <person name="Komaki H."/>
            <person name="Tamura T."/>
        </authorList>
    </citation>
    <scope>NUCLEOTIDE SEQUENCE</scope>
    <source>
        <strain evidence="1">NBRC 14990</strain>
    </source>
</reference>
<dbReference type="SUPFAM" id="SSF103032">
    <property type="entry name" value="Hypothetical protein YwqG"/>
    <property type="match status" value="1"/>
</dbReference>
<accession>A0A919ICZ3</accession>
<dbReference type="EMBL" id="BOMH01000010">
    <property type="protein sequence ID" value="GID63504.1"/>
    <property type="molecule type" value="Genomic_DNA"/>
</dbReference>
<evidence type="ECO:0000313" key="2">
    <source>
        <dbReference type="Proteomes" id="UP000619479"/>
    </source>
</evidence>
<dbReference type="PANTHER" id="PTHR36436">
    <property type="entry name" value="SLL5081 PROTEIN"/>
    <property type="match status" value="1"/>
</dbReference>
<dbReference type="RefSeq" id="WP_203738955.1">
    <property type="nucleotide sequence ID" value="NZ_BAAAUC010000011.1"/>
</dbReference>
<comment type="caution">
    <text evidence="1">The sequence shown here is derived from an EMBL/GenBank/DDBJ whole genome shotgun (WGS) entry which is preliminary data.</text>
</comment>
<dbReference type="InterPro" id="IPR035948">
    <property type="entry name" value="YwqG-like_sf"/>
</dbReference>
<sequence>MAEIDDHLLGAAAPPLRAVLTETALPSLRLTVAAECAPDAAGTRLGGLPLLAPGTTWPHSPSGNPQAFLGQLGTDDVNARLGVPLLPPRTVLGFFYDWAEQRWGFDPGDAGHWRVTATPVDEAVPLSGESFTAHAVTATRVCTVPAIGEPPVEAVRGERHWWQRHDPVEDFYGSLENDERVPLHRVFGWPDPVQGPMQLECQLAANGVHHGNPAGVEGARVEELTPGAPDWLLLWQIDTDDEMDWIWGDAGRLYYWIRRQDLAAGAFDRTWLVLQCP</sequence>